<evidence type="ECO:0000313" key="1">
    <source>
        <dbReference type="EMBL" id="MBX69176.1"/>
    </source>
</evidence>
<sequence length="28" mass="3318">MLFHESHDKEFMAPLTAEAVQYITYLMT</sequence>
<accession>A0A2P2QQ54</accession>
<organism evidence="1">
    <name type="scientific">Rhizophora mucronata</name>
    <name type="common">Asiatic mangrove</name>
    <dbReference type="NCBI Taxonomy" id="61149"/>
    <lineage>
        <taxon>Eukaryota</taxon>
        <taxon>Viridiplantae</taxon>
        <taxon>Streptophyta</taxon>
        <taxon>Embryophyta</taxon>
        <taxon>Tracheophyta</taxon>
        <taxon>Spermatophyta</taxon>
        <taxon>Magnoliopsida</taxon>
        <taxon>eudicotyledons</taxon>
        <taxon>Gunneridae</taxon>
        <taxon>Pentapetalae</taxon>
        <taxon>rosids</taxon>
        <taxon>fabids</taxon>
        <taxon>Malpighiales</taxon>
        <taxon>Rhizophoraceae</taxon>
        <taxon>Rhizophora</taxon>
    </lineage>
</organism>
<proteinExistence type="predicted"/>
<dbReference type="EMBL" id="GGEC01088692">
    <property type="protein sequence ID" value="MBX69176.1"/>
    <property type="molecule type" value="Transcribed_RNA"/>
</dbReference>
<protein>
    <submittedName>
        <fullName evidence="1">Uncharacterized protein</fullName>
    </submittedName>
</protein>
<dbReference type="AlphaFoldDB" id="A0A2P2QQ54"/>
<name>A0A2P2QQ54_RHIMU</name>
<reference evidence="1" key="1">
    <citation type="submission" date="2018-02" db="EMBL/GenBank/DDBJ databases">
        <title>Rhizophora mucronata_Transcriptome.</title>
        <authorList>
            <person name="Meera S.P."/>
            <person name="Sreeshan A."/>
            <person name="Augustine A."/>
        </authorList>
    </citation>
    <scope>NUCLEOTIDE SEQUENCE</scope>
    <source>
        <tissue evidence="1">Leaf</tissue>
    </source>
</reference>